<feature type="region of interest" description="Disordered" evidence="1">
    <location>
        <begin position="906"/>
        <end position="988"/>
    </location>
</feature>
<feature type="compositionally biased region" description="Polar residues" evidence="1">
    <location>
        <begin position="728"/>
        <end position="739"/>
    </location>
</feature>
<evidence type="ECO:0000256" key="1">
    <source>
        <dbReference type="SAM" id="MobiDB-lite"/>
    </source>
</evidence>
<feature type="compositionally biased region" description="Low complexity" evidence="1">
    <location>
        <begin position="521"/>
        <end position="531"/>
    </location>
</feature>
<comment type="caution">
    <text evidence="2">The sequence shown here is derived from an EMBL/GenBank/DDBJ whole genome shotgun (WGS) entry which is preliminary data.</text>
</comment>
<feature type="region of interest" description="Disordered" evidence="1">
    <location>
        <begin position="373"/>
        <end position="400"/>
    </location>
</feature>
<feature type="region of interest" description="Disordered" evidence="1">
    <location>
        <begin position="728"/>
        <end position="791"/>
    </location>
</feature>
<evidence type="ECO:0000313" key="3">
    <source>
        <dbReference type="Proteomes" id="UP000186176"/>
    </source>
</evidence>
<accession>A0A1J4MIL6</accession>
<name>A0A1J4MIL6_9CRYT</name>
<feature type="compositionally biased region" description="Basic and acidic residues" evidence="1">
    <location>
        <begin position="831"/>
        <end position="849"/>
    </location>
</feature>
<feature type="compositionally biased region" description="Polar residues" evidence="1">
    <location>
        <begin position="463"/>
        <end position="479"/>
    </location>
</feature>
<reference evidence="2 3" key="1">
    <citation type="submission" date="2016-10" db="EMBL/GenBank/DDBJ databases">
        <title>Reductive evolution of mitochondrial metabolism and differential evolution of invasion-related proteins in Cryptosporidium.</title>
        <authorList>
            <person name="Liu S."/>
            <person name="Roellig D.M."/>
            <person name="Guo Y."/>
            <person name="Li N."/>
            <person name="Frace M.A."/>
            <person name="Tang K."/>
            <person name="Zhang L."/>
            <person name="Feng Y."/>
            <person name="Xiao L."/>
        </authorList>
    </citation>
    <scope>NUCLEOTIDE SEQUENCE [LARGE SCALE GENOMIC DNA]</scope>
    <source>
        <strain evidence="2">39726</strain>
    </source>
</reference>
<sequence length="1081" mass="117300">MSGQKVVNNICGFEKKSLDIIKTNLETLLSRKHILDNAVIQECFNKDILGFSLDSVSNLEELKEISSSLLGKDPSSGKKELMLAICLGAGISNIFNISVYSEEGNEIDLDVFHSNENKKLDEDELMNNLLDASKLIMEFLETGREKDIFIKPIFKAERTTLILRDLENDVIEDEIFDLLKKCPHFYSLEAASNDKTAENSTEAVRKLVVDFRKEVHGTWFITLKTEDLTTKVALWLRSQKLRDHNSSPIKVGIKSEHPIASLLSVLSMSKSPQYLSNRMNNLQISGSEVSTGIAPMVATLHASLPNRPPIISGNELGGLNTGNCLIGVEEATADGLPSHKGVVMGGVSPKMGYMMNISGYSNNKFIQSHPQINGAGLENQQPPQGAVSEPQKAMDSLSSQNHEHMATPVPMMYQYHRGIGRAIEVPNPTNHLNIYGSILGAPNGGVIAPIVVVPGTTMPGTLPASTPSSPIMEINSPNICKTDAPESTEADYPRSNSNSPKRHEQKRRGSRTSEFSDSDARNLSPNNSSNRRNSRETISSVLAASEVDNCVVSPVIDGINSVIRGIPQGATTLIHGITPFYYGVSGLPEVQPVNLQYIGVPHPGSHPPHVFIHGNPQLQYQHQMDIGISGSGQGNPVNFESGPSNPKLDSETNKFNGQHNLPRIPAVFPTGYYQNTQYIGEDSFGFIGSHRFPVGNFAFNNAGTLISAGGVGNTSAVPENLVNQGQNFWVSNPANSNNTGNQRFKFNNRKNNGSSGSRAGTKTNQNSKKNNHLKLSGNGGNPENPNFVTKVGSKTGAVSQLLGNDSIPKHAEIDQNELAEACSTNSSKQDPNYKKENPESFPSERHAKDYPFGAGEPTNDSSHAVLNENNQNQSCKKLQENSSELTVNELPGKQQAFGKIFKSFVSSGNKSKGQRNGKKSSNSNGTSANKKNFEHNEYQSNANNDKSKAFNNAEGNNGPQCLEAKTGVSDHHRRRTSKQMNPAGNVGGDHGSFIQGKYNGYENNHFRVKRTIGNEQSHFNFNNHGKHSGGNLNGTGGSNGHVNQIGSHKSKGQILRSNDQEAKGIGLDNFPSLSDAIAIKK</sequence>
<organism evidence="2 3">
    <name type="scientific">Cryptosporidium ubiquitum</name>
    <dbReference type="NCBI Taxonomy" id="857276"/>
    <lineage>
        <taxon>Eukaryota</taxon>
        <taxon>Sar</taxon>
        <taxon>Alveolata</taxon>
        <taxon>Apicomplexa</taxon>
        <taxon>Conoidasida</taxon>
        <taxon>Coccidia</taxon>
        <taxon>Eucoccidiorida</taxon>
        <taxon>Eimeriorina</taxon>
        <taxon>Cryptosporidiidae</taxon>
        <taxon>Cryptosporidium</taxon>
    </lineage>
</organism>
<feature type="compositionally biased region" description="Low complexity" evidence="1">
    <location>
        <begin position="919"/>
        <end position="930"/>
    </location>
</feature>
<keyword evidence="3" id="KW-1185">Reference proteome</keyword>
<feature type="region of interest" description="Disordered" evidence="1">
    <location>
        <begin position="627"/>
        <end position="647"/>
    </location>
</feature>
<feature type="region of interest" description="Disordered" evidence="1">
    <location>
        <begin position="1023"/>
        <end position="1055"/>
    </location>
</feature>
<protein>
    <submittedName>
        <fullName evidence="2">Uncharacterized protein</fullName>
    </submittedName>
</protein>
<feature type="compositionally biased region" description="Polar residues" evidence="1">
    <location>
        <begin position="634"/>
        <end position="644"/>
    </location>
</feature>
<dbReference type="GeneID" id="39977640"/>
<feature type="compositionally biased region" description="Low complexity" evidence="1">
    <location>
        <begin position="740"/>
        <end position="758"/>
    </location>
</feature>
<proteinExistence type="predicted"/>
<dbReference type="RefSeq" id="XP_028874240.1">
    <property type="nucleotide sequence ID" value="XM_029017861.1"/>
</dbReference>
<dbReference type="AlphaFoldDB" id="A0A1J4MIL6"/>
<dbReference type="EMBL" id="LRBP01000018">
    <property type="protein sequence ID" value="OII72876.1"/>
    <property type="molecule type" value="Genomic_DNA"/>
</dbReference>
<dbReference type="OrthoDB" id="342766at2759"/>
<feature type="region of interest" description="Disordered" evidence="1">
    <location>
        <begin position="821"/>
        <end position="866"/>
    </location>
</feature>
<gene>
    <name evidence="2" type="ORF">cubi_00848</name>
</gene>
<dbReference type="Proteomes" id="UP000186176">
    <property type="component" value="Unassembled WGS sequence"/>
</dbReference>
<feature type="compositionally biased region" description="Polar residues" evidence="1">
    <location>
        <begin position="938"/>
        <end position="959"/>
    </location>
</feature>
<dbReference type="VEuPathDB" id="CryptoDB:cubi_00848"/>
<evidence type="ECO:0000313" key="2">
    <source>
        <dbReference type="EMBL" id="OII72876.1"/>
    </source>
</evidence>
<feature type="region of interest" description="Disordered" evidence="1">
    <location>
        <begin position="461"/>
        <end position="535"/>
    </location>
</feature>